<dbReference type="SUPFAM" id="SSF55961">
    <property type="entry name" value="Bet v1-like"/>
    <property type="match status" value="1"/>
</dbReference>
<dbReference type="RefSeq" id="WP_116775432.1">
    <property type="nucleotide sequence ID" value="NZ_QDKG01000002.1"/>
</dbReference>
<evidence type="ECO:0000256" key="1">
    <source>
        <dbReference type="ARBA" id="ARBA00006817"/>
    </source>
</evidence>
<dbReference type="EMBL" id="QDKG01000002">
    <property type="protein sequence ID" value="PVH25860.1"/>
    <property type="molecule type" value="Genomic_DNA"/>
</dbReference>
<dbReference type="AlphaFoldDB" id="A0A2T8HKE9"/>
<keyword evidence="4" id="KW-1185">Reference proteome</keyword>
<evidence type="ECO:0000313" key="3">
    <source>
        <dbReference type="EMBL" id="PVH25860.1"/>
    </source>
</evidence>
<comment type="caution">
    <text evidence="3">The sequence shown here is derived from an EMBL/GenBank/DDBJ whole genome shotgun (WGS) entry which is preliminary data.</text>
</comment>
<dbReference type="Proteomes" id="UP000245627">
    <property type="component" value="Unassembled WGS sequence"/>
</dbReference>
<organism evidence="3 4">
    <name type="scientific">Sphingobacterium corticibacter</name>
    <dbReference type="NCBI Taxonomy" id="2171749"/>
    <lineage>
        <taxon>Bacteria</taxon>
        <taxon>Pseudomonadati</taxon>
        <taxon>Bacteroidota</taxon>
        <taxon>Sphingobacteriia</taxon>
        <taxon>Sphingobacteriales</taxon>
        <taxon>Sphingobacteriaceae</taxon>
        <taxon>Sphingobacterium</taxon>
    </lineage>
</organism>
<gene>
    <name evidence="3" type="ORF">DC487_07990</name>
</gene>
<dbReference type="InterPro" id="IPR023393">
    <property type="entry name" value="START-like_dom_sf"/>
</dbReference>
<protein>
    <submittedName>
        <fullName evidence="3">ATPase</fullName>
    </submittedName>
</protein>
<dbReference type="Gene3D" id="3.30.530.20">
    <property type="match status" value="1"/>
</dbReference>
<evidence type="ECO:0000313" key="4">
    <source>
        <dbReference type="Proteomes" id="UP000245627"/>
    </source>
</evidence>
<sequence>MKHFKKYYTLAATPEEVYLALTTETTIRLWTGDIVTIDAQPNGEFSMWDGAITGRFLELIPSQKIVQEWYFGEQDEQSIVTIKLHPHKKGTSFEVQHANIPDEAYEEIVDGWNDVYMQSLIEFYNEDDTI</sequence>
<dbReference type="Pfam" id="PF08327">
    <property type="entry name" value="AHSA1"/>
    <property type="match status" value="1"/>
</dbReference>
<dbReference type="OrthoDB" id="1445093at2"/>
<reference evidence="3 4" key="1">
    <citation type="submission" date="2018-04" db="EMBL/GenBank/DDBJ databases">
        <title>Sphingobacterium cortibacter sp. nov.</title>
        <authorList>
            <person name="Li Y."/>
        </authorList>
    </citation>
    <scope>NUCLEOTIDE SEQUENCE [LARGE SCALE GENOMIC DNA]</scope>
    <source>
        <strain evidence="3 4">2c-3</strain>
    </source>
</reference>
<feature type="domain" description="Activator of Hsp90 ATPase homologue 1/2-like C-terminal" evidence="2">
    <location>
        <begin position="12"/>
        <end position="118"/>
    </location>
</feature>
<evidence type="ECO:0000259" key="2">
    <source>
        <dbReference type="Pfam" id="PF08327"/>
    </source>
</evidence>
<comment type="similarity">
    <text evidence="1">Belongs to the AHA1 family.</text>
</comment>
<dbReference type="InterPro" id="IPR013538">
    <property type="entry name" value="ASHA1/2-like_C"/>
</dbReference>
<proteinExistence type="inferred from homology"/>
<accession>A0A2T8HKE9</accession>
<name>A0A2T8HKE9_9SPHI</name>